<accession>G8LWL4</accession>
<dbReference type="PANTHER" id="PTHR43744:SF9">
    <property type="entry name" value="POLYGALACTURONAN_RHAMNOGALACTURONAN TRANSPORT SYSTEM PERMEASE PROTEIN YTCP"/>
    <property type="match status" value="1"/>
</dbReference>
<evidence type="ECO:0000256" key="6">
    <source>
        <dbReference type="ARBA" id="ARBA00023136"/>
    </source>
</evidence>
<dbReference type="InterPro" id="IPR035906">
    <property type="entry name" value="MetI-like_sf"/>
</dbReference>
<feature type="transmembrane region" description="Helical" evidence="7">
    <location>
        <begin position="12"/>
        <end position="37"/>
    </location>
</feature>
<dbReference type="HOGENOM" id="CLU_016047_1_0_9"/>
<evidence type="ECO:0000313" key="10">
    <source>
        <dbReference type="Proteomes" id="UP000005435"/>
    </source>
</evidence>
<evidence type="ECO:0000313" key="9">
    <source>
        <dbReference type="EMBL" id="AEV68682.1"/>
    </source>
</evidence>
<dbReference type="PROSITE" id="PS50928">
    <property type="entry name" value="ABC_TM1"/>
    <property type="match status" value="1"/>
</dbReference>
<reference evidence="10" key="1">
    <citation type="submission" date="2011-12" db="EMBL/GenBank/DDBJ databases">
        <title>Complete sequence of Clostridium clariflavum DSM 19732.</title>
        <authorList>
            <consortium name="US DOE Joint Genome Institute"/>
            <person name="Lucas S."/>
            <person name="Han J."/>
            <person name="Lapidus A."/>
            <person name="Cheng J.-F."/>
            <person name="Goodwin L."/>
            <person name="Pitluck S."/>
            <person name="Peters L."/>
            <person name="Teshima H."/>
            <person name="Detter J.C."/>
            <person name="Han C."/>
            <person name="Tapia R."/>
            <person name="Land M."/>
            <person name="Hauser L."/>
            <person name="Kyrpides N."/>
            <person name="Ivanova N."/>
            <person name="Pagani I."/>
            <person name="Kitzmiller T."/>
            <person name="Lynd L."/>
            <person name="Izquierdo J."/>
            <person name="Woyke T."/>
        </authorList>
    </citation>
    <scope>NUCLEOTIDE SEQUENCE [LARGE SCALE GENOMIC DNA]</scope>
    <source>
        <strain evidence="10">DSM 19732 / NBRC 101661 / EBR45</strain>
    </source>
</reference>
<feature type="transmembrane region" description="Helical" evidence="7">
    <location>
        <begin position="80"/>
        <end position="103"/>
    </location>
</feature>
<feature type="domain" description="ABC transmembrane type-1" evidence="8">
    <location>
        <begin position="80"/>
        <end position="290"/>
    </location>
</feature>
<dbReference type="GO" id="GO:0055085">
    <property type="term" value="P:transmembrane transport"/>
    <property type="evidence" value="ECO:0007669"/>
    <property type="project" value="InterPro"/>
</dbReference>
<name>G8LWL4_ACECE</name>
<dbReference type="STRING" id="720554.Clocl_2085"/>
<dbReference type="Pfam" id="PF00528">
    <property type="entry name" value="BPD_transp_1"/>
    <property type="match status" value="1"/>
</dbReference>
<dbReference type="PANTHER" id="PTHR43744">
    <property type="entry name" value="ABC TRANSPORTER PERMEASE PROTEIN MG189-RELATED-RELATED"/>
    <property type="match status" value="1"/>
</dbReference>
<dbReference type="RefSeq" id="WP_014255262.1">
    <property type="nucleotide sequence ID" value="NC_016627.1"/>
</dbReference>
<dbReference type="InterPro" id="IPR000515">
    <property type="entry name" value="MetI-like"/>
</dbReference>
<comment type="similarity">
    <text evidence="7">Belongs to the binding-protein-dependent transport system permease family.</text>
</comment>
<dbReference type="KEGG" id="ccl:Clocl_2085"/>
<dbReference type="GO" id="GO:0005886">
    <property type="term" value="C:plasma membrane"/>
    <property type="evidence" value="ECO:0007669"/>
    <property type="project" value="UniProtKB-SubCell"/>
</dbReference>
<keyword evidence="3" id="KW-1003">Cell membrane</keyword>
<evidence type="ECO:0000256" key="4">
    <source>
        <dbReference type="ARBA" id="ARBA00022692"/>
    </source>
</evidence>
<feature type="transmembrane region" description="Helical" evidence="7">
    <location>
        <begin position="146"/>
        <end position="167"/>
    </location>
</feature>
<dbReference type="OrthoDB" id="157184at2"/>
<keyword evidence="6 7" id="KW-0472">Membrane</keyword>
<feature type="transmembrane region" description="Helical" evidence="7">
    <location>
        <begin position="269"/>
        <end position="290"/>
    </location>
</feature>
<evidence type="ECO:0000256" key="7">
    <source>
        <dbReference type="RuleBase" id="RU363032"/>
    </source>
</evidence>
<evidence type="ECO:0000256" key="3">
    <source>
        <dbReference type="ARBA" id="ARBA00022475"/>
    </source>
</evidence>
<reference evidence="9 10" key="2">
    <citation type="journal article" date="2012" name="Stand. Genomic Sci.">
        <title>Complete Genome Sequence of Clostridium clariflavum DSM 19732.</title>
        <authorList>
            <person name="Izquierdo J.A."/>
            <person name="Goodwin L."/>
            <person name="Davenport K.W."/>
            <person name="Teshima H."/>
            <person name="Bruce D."/>
            <person name="Detter C."/>
            <person name="Tapia R."/>
            <person name="Han S."/>
            <person name="Land M."/>
            <person name="Hauser L."/>
            <person name="Jeffries C.D."/>
            <person name="Han J."/>
            <person name="Pitluck S."/>
            <person name="Nolan M."/>
            <person name="Chen A."/>
            <person name="Huntemann M."/>
            <person name="Mavromatis K."/>
            <person name="Mikhailova N."/>
            <person name="Liolios K."/>
            <person name="Woyke T."/>
            <person name="Lynd L.R."/>
        </authorList>
    </citation>
    <scope>NUCLEOTIDE SEQUENCE [LARGE SCALE GENOMIC DNA]</scope>
    <source>
        <strain evidence="10">DSM 19732 / NBRC 101661 / EBR45</strain>
    </source>
</reference>
<dbReference type="Proteomes" id="UP000005435">
    <property type="component" value="Chromosome"/>
</dbReference>
<dbReference type="SUPFAM" id="SSF161098">
    <property type="entry name" value="MetI-like"/>
    <property type="match status" value="1"/>
</dbReference>
<protein>
    <submittedName>
        <fullName evidence="9">Carbohydrate ABC transporter membrane protein 2, CUT1 family</fullName>
    </submittedName>
</protein>
<dbReference type="AlphaFoldDB" id="G8LWL4"/>
<organism evidence="9 10">
    <name type="scientific">Acetivibrio clariflavus (strain DSM 19732 / NBRC 101661 / EBR45)</name>
    <name type="common">Clostridium clariflavum</name>
    <dbReference type="NCBI Taxonomy" id="720554"/>
    <lineage>
        <taxon>Bacteria</taxon>
        <taxon>Bacillati</taxon>
        <taxon>Bacillota</taxon>
        <taxon>Clostridia</taxon>
        <taxon>Eubacteriales</taxon>
        <taxon>Oscillospiraceae</taxon>
        <taxon>Acetivibrio</taxon>
    </lineage>
</organism>
<dbReference type="CDD" id="cd06261">
    <property type="entry name" value="TM_PBP2"/>
    <property type="match status" value="1"/>
</dbReference>
<dbReference type="EMBL" id="CP003065">
    <property type="protein sequence ID" value="AEV68682.1"/>
    <property type="molecule type" value="Genomic_DNA"/>
</dbReference>
<feature type="transmembrane region" description="Helical" evidence="7">
    <location>
        <begin position="115"/>
        <end position="134"/>
    </location>
</feature>
<dbReference type="Gene3D" id="1.10.3720.10">
    <property type="entry name" value="MetI-like"/>
    <property type="match status" value="1"/>
</dbReference>
<evidence type="ECO:0000259" key="8">
    <source>
        <dbReference type="PROSITE" id="PS50928"/>
    </source>
</evidence>
<evidence type="ECO:0000256" key="5">
    <source>
        <dbReference type="ARBA" id="ARBA00022989"/>
    </source>
</evidence>
<evidence type="ECO:0000256" key="1">
    <source>
        <dbReference type="ARBA" id="ARBA00004651"/>
    </source>
</evidence>
<gene>
    <name evidence="9" type="ordered locus">Clocl_2085</name>
</gene>
<dbReference type="eggNOG" id="COG0395">
    <property type="taxonomic scope" value="Bacteria"/>
</dbReference>
<keyword evidence="5 7" id="KW-1133">Transmembrane helix</keyword>
<evidence type="ECO:0000256" key="2">
    <source>
        <dbReference type="ARBA" id="ARBA00022448"/>
    </source>
</evidence>
<keyword evidence="10" id="KW-1185">Reference proteome</keyword>
<feature type="transmembrane region" description="Helical" evidence="7">
    <location>
        <begin position="188"/>
        <end position="211"/>
    </location>
</feature>
<sequence length="305" mass="34253" precursor="true">MYIRFRNKRYKLGDVAFHFFNTIILLFLVVVTIYPFLNTLAISFNDGLDSVRGGIYIWPRKFSLQNYRAVFISGTVVNAFFVSVARTVITVALNVFLTGMLAYCLSRKEYIFNKFITVMIVITMYFNAGLIPNFLLIKKLGLYGSFWVYVIPCLISGFNVIVVRTYISSIPESLVESARLDGAGDFKIFLRIIFPLCKPSLAVIAMFVAIFQWNNWFDTYLYCSSKQSLSTLSYELQKLLASSFSQSQSTQAVTSGLGAELASGMVTPIAMQAAITIVAMVPIICVYPFVQRYFVTGLNVGGVKE</sequence>
<proteinExistence type="inferred from homology"/>
<comment type="subcellular location">
    <subcellularLocation>
        <location evidence="1 7">Cell membrane</location>
        <topology evidence="1 7">Multi-pass membrane protein</topology>
    </subcellularLocation>
</comment>
<keyword evidence="2 7" id="KW-0813">Transport</keyword>
<keyword evidence="4 7" id="KW-0812">Transmembrane</keyword>